<dbReference type="GO" id="GO:0016787">
    <property type="term" value="F:hydrolase activity"/>
    <property type="evidence" value="ECO:0007669"/>
    <property type="project" value="UniProtKB-KW"/>
</dbReference>
<evidence type="ECO:0000313" key="13">
    <source>
        <dbReference type="Proteomes" id="UP000001075"/>
    </source>
</evidence>
<feature type="domain" description="Integrase-type" evidence="11">
    <location>
        <begin position="16"/>
        <end position="66"/>
    </location>
</feature>
<dbReference type="GO" id="GO:0046872">
    <property type="term" value="F:metal ion binding"/>
    <property type="evidence" value="ECO:0007669"/>
    <property type="project" value="UniProtKB-KW"/>
</dbReference>
<evidence type="ECO:0000256" key="7">
    <source>
        <dbReference type="ARBA" id="ARBA00022908"/>
    </source>
</evidence>
<dbReference type="Pfam" id="PF00552">
    <property type="entry name" value="IN_DBD_C"/>
    <property type="match status" value="1"/>
</dbReference>
<dbReference type="STRING" id="10029.G3GXW0"/>
<dbReference type="InParanoid" id="G3GXW0"/>
<protein>
    <submittedName>
        <fullName evidence="12">Pol polyprotein</fullName>
    </submittedName>
</protein>
<keyword evidence="2" id="KW-0548">Nucleotidyltransferase</keyword>
<dbReference type="EMBL" id="JH000062">
    <property type="protein sequence ID" value="EGV97962.1"/>
    <property type="molecule type" value="Genomic_DNA"/>
</dbReference>
<keyword evidence="7" id="KW-0229">DNA integration</keyword>
<sequence length="91" mass="10136">MSNLLQIDSGIQATFAQVKWKDHCTGLQKGPDPVLIWGRGHVCLFFSQEENEVQWLPECLVRCVEQSKANPDGAVTAGPPPEELEQDFLTL</sequence>
<keyword evidence="8" id="KW-0238">DNA-binding</keyword>
<organism evidence="12 13">
    <name type="scientific">Cricetulus griseus</name>
    <name type="common">Chinese hamster</name>
    <name type="synonym">Cricetulus barabensis griseus</name>
    <dbReference type="NCBI Taxonomy" id="10029"/>
    <lineage>
        <taxon>Eukaryota</taxon>
        <taxon>Metazoa</taxon>
        <taxon>Chordata</taxon>
        <taxon>Craniata</taxon>
        <taxon>Vertebrata</taxon>
        <taxon>Euteleostomi</taxon>
        <taxon>Mammalia</taxon>
        <taxon>Eutheria</taxon>
        <taxon>Euarchontoglires</taxon>
        <taxon>Glires</taxon>
        <taxon>Rodentia</taxon>
        <taxon>Myomorpha</taxon>
        <taxon>Muroidea</taxon>
        <taxon>Cricetidae</taxon>
        <taxon>Cricetinae</taxon>
        <taxon>Cricetulus</taxon>
    </lineage>
</organism>
<dbReference type="InterPro" id="IPR036862">
    <property type="entry name" value="Integrase_C_dom_sf_retrovir"/>
</dbReference>
<name>G3GXW0_CRIGR</name>
<keyword evidence="4" id="KW-0479">Metal-binding</keyword>
<feature type="region of interest" description="Disordered" evidence="10">
    <location>
        <begin position="70"/>
        <end position="91"/>
    </location>
</feature>
<accession>G3GXW0</accession>
<keyword evidence="6" id="KW-0378">Hydrolase</keyword>
<evidence type="ECO:0000313" key="12">
    <source>
        <dbReference type="EMBL" id="EGV97962.1"/>
    </source>
</evidence>
<dbReference type="Gene3D" id="2.30.30.10">
    <property type="entry name" value="Integrase, C-terminal domain superfamily, retroviral"/>
    <property type="match status" value="1"/>
</dbReference>
<evidence type="ECO:0000256" key="4">
    <source>
        <dbReference type="ARBA" id="ARBA00022723"/>
    </source>
</evidence>
<evidence type="ECO:0000259" key="11">
    <source>
        <dbReference type="PROSITE" id="PS51027"/>
    </source>
</evidence>
<feature type="compositionally biased region" description="Acidic residues" evidence="10">
    <location>
        <begin position="82"/>
        <end position="91"/>
    </location>
</feature>
<gene>
    <name evidence="12" type="ORF">I79_002604</name>
</gene>
<dbReference type="GO" id="GO:0004519">
    <property type="term" value="F:endonuclease activity"/>
    <property type="evidence" value="ECO:0007669"/>
    <property type="project" value="UniProtKB-KW"/>
</dbReference>
<evidence type="ECO:0000256" key="5">
    <source>
        <dbReference type="ARBA" id="ARBA00022759"/>
    </source>
</evidence>
<dbReference type="AlphaFoldDB" id="G3GXW0"/>
<dbReference type="GO" id="GO:0016779">
    <property type="term" value="F:nucleotidyltransferase activity"/>
    <property type="evidence" value="ECO:0007669"/>
    <property type="project" value="UniProtKB-KW"/>
</dbReference>
<dbReference type="GO" id="GO:0003677">
    <property type="term" value="F:DNA binding"/>
    <property type="evidence" value="ECO:0007669"/>
    <property type="project" value="UniProtKB-KW"/>
</dbReference>
<evidence type="ECO:0000256" key="9">
    <source>
        <dbReference type="PROSITE-ProRule" id="PRU00506"/>
    </source>
</evidence>
<evidence type="ECO:0000256" key="1">
    <source>
        <dbReference type="ARBA" id="ARBA00022679"/>
    </source>
</evidence>
<dbReference type="GO" id="GO:0015074">
    <property type="term" value="P:DNA integration"/>
    <property type="evidence" value="ECO:0007669"/>
    <property type="project" value="UniProtKB-KW"/>
</dbReference>
<dbReference type="InterPro" id="IPR001037">
    <property type="entry name" value="Integrase_C_retrovir"/>
</dbReference>
<keyword evidence="5" id="KW-0255">Endonuclease</keyword>
<evidence type="ECO:0000256" key="8">
    <source>
        <dbReference type="ARBA" id="ARBA00023125"/>
    </source>
</evidence>
<reference evidence="13" key="1">
    <citation type="journal article" date="2011" name="Nat. Biotechnol.">
        <title>The genomic sequence of the Chinese hamster ovary (CHO)-K1 cell line.</title>
        <authorList>
            <person name="Xu X."/>
            <person name="Nagarajan H."/>
            <person name="Lewis N.E."/>
            <person name="Pan S."/>
            <person name="Cai Z."/>
            <person name="Liu X."/>
            <person name="Chen W."/>
            <person name="Xie M."/>
            <person name="Wang W."/>
            <person name="Hammond S."/>
            <person name="Andersen M.R."/>
            <person name="Neff N."/>
            <person name="Passarelli B."/>
            <person name="Koh W."/>
            <person name="Fan H.C."/>
            <person name="Wang J."/>
            <person name="Gui Y."/>
            <person name="Lee K.H."/>
            <person name="Betenbaugh M.J."/>
            <person name="Quake S.R."/>
            <person name="Famili I."/>
            <person name="Palsson B.O."/>
            <person name="Wang J."/>
        </authorList>
    </citation>
    <scope>NUCLEOTIDE SEQUENCE [LARGE SCALE GENOMIC DNA]</scope>
    <source>
        <strain evidence="13">CHO K1 cell line</strain>
    </source>
</reference>
<evidence type="ECO:0000256" key="6">
    <source>
        <dbReference type="ARBA" id="ARBA00022801"/>
    </source>
</evidence>
<evidence type="ECO:0000256" key="10">
    <source>
        <dbReference type="SAM" id="MobiDB-lite"/>
    </source>
</evidence>
<feature type="DNA-binding region" description="Integrase-type" evidence="9">
    <location>
        <begin position="16"/>
        <end position="66"/>
    </location>
</feature>
<evidence type="ECO:0000256" key="2">
    <source>
        <dbReference type="ARBA" id="ARBA00022695"/>
    </source>
</evidence>
<keyword evidence="1" id="KW-0808">Transferase</keyword>
<dbReference type="PROSITE" id="PS51027">
    <property type="entry name" value="INTEGRASE_DBD"/>
    <property type="match status" value="1"/>
</dbReference>
<evidence type="ECO:0000256" key="3">
    <source>
        <dbReference type="ARBA" id="ARBA00022722"/>
    </source>
</evidence>
<proteinExistence type="predicted"/>
<dbReference type="Proteomes" id="UP000001075">
    <property type="component" value="Unassembled WGS sequence"/>
</dbReference>
<keyword evidence="3" id="KW-0540">Nuclease</keyword>
<dbReference type="SUPFAM" id="SSF50122">
    <property type="entry name" value="DNA-binding domain of retroviral integrase"/>
    <property type="match status" value="1"/>
</dbReference>